<proteinExistence type="predicted"/>
<dbReference type="Gene3D" id="1.20.1560.10">
    <property type="entry name" value="ABC transporter type 1, transmembrane domain"/>
    <property type="match status" value="1"/>
</dbReference>
<organism evidence="4 5">
    <name type="scientific">Asparagus officinalis</name>
    <name type="common">Garden asparagus</name>
    <dbReference type="NCBI Taxonomy" id="4686"/>
    <lineage>
        <taxon>Eukaryota</taxon>
        <taxon>Viridiplantae</taxon>
        <taxon>Streptophyta</taxon>
        <taxon>Embryophyta</taxon>
        <taxon>Tracheophyta</taxon>
        <taxon>Spermatophyta</taxon>
        <taxon>Magnoliopsida</taxon>
        <taxon>Liliopsida</taxon>
        <taxon>Asparagales</taxon>
        <taxon>Asparagaceae</taxon>
        <taxon>Asparagoideae</taxon>
        <taxon>Asparagus</taxon>
    </lineage>
</organism>
<keyword evidence="5" id="KW-1185">Reference proteome</keyword>
<keyword evidence="3" id="KW-0472">Membrane</keyword>
<dbReference type="AlphaFoldDB" id="A0A5P1F6A8"/>
<keyword evidence="2" id="KW-1133">Transmembrane helix</keyword>
<evidence type="ECO:0000256" key="1">
    <source>
        <dbReference type="ARBA" id="ARBA00022692"/>
    </source>
</evidence>
<dbReference type="Proteomes" id="UP000243459">
    <property type="component" value="Chromosome 4"/>
</dbReference>
<feature type="non-terminal residue" evidence="4">
    <location>
        <position position="1"/>
    </location>
</feature>
<dbReference type="InterPro" id="IPR036640">
    <property type="entry name" value="ABC1_TM_sf"/>
</dbReference>
<dbReference type="Gramene" id="ONK73283">
    <property type="protein sequence ID" value="ONK73283"/>
    <property type="gene ID" value="A4U43_C04F29320"/>
</dbReference>
<dbReference type="GO" id="GO:0005524">
    <property type="term" value="F:ATP binding"/>
    <property type="evidence" value="ECO:0007669"/>
    <property type="project" value="InterPro"/>
</dbReference>
<reference evidence="5" key="1">
    <citation type="journal article" date="2017" name="Nat. Commun.">
        <title>The asparagus genome sheds light on the origin and evolution of a young Y chromosome.</title>
        <authorList>
            <person name="Harkess A."/>
            <person name="Zhou J."/>
            <person name="Xu C."/>
            <person name="Bowers J.E."/>
            <person name="Van der Hulst R."/>
            <person name="Ayyampalayam S."/>
            <person name="Mercati F."/>
            <person name="Riccardi P."/>
            <person name="McKain M.R."/>
            <person name="Kakrana A."/>
            <person name="Tang H."/>
            <person name="Ray J."/>
            <person name="Groenendijk J."/>
            <person name="Arikit S."/>
            <person name="Mathioni S.M."/>
            <person name="Nakano M."/>
            <person name="Shan H."/>
            <person name="Telgmann-Rauber A."/>
            <person name="Kanno A."/>
            <person name="Yue Z."/>
            <person name="Chen H."/>
            <person name="Li W."/>
            <person name="Chen Y."/>
            <person name="Xu X."/>
            <person name="Zhang Y."/>
            <person name="Luo S."/>
            <person name="Chen H."/>
            <person name="Gao J."/>
            <person name="Mao Z."/>
            <person name="Pires J.C."/>
            <person name="Luo M."/>
            <person name="Kudrna D."/>
            <person name="Wing R.A."/>
            <person name="Meyers B.C."/>
            <person name="Yi K."/>
            <person name="Kong H."/>
            <person name="Lavrijsen P."/>
            <person name="Sunseri F."/>
            <person name="Falavigna A."/>
            <person name="Ye Y."/>
            <person name="Leebens-Mack J.H."/>
            <person name="Chen G."/>
        </authorList>
    </citation>
    <scope>NUCLEOTIDE SEQUENCE [LARGE SCALE GENOMIC DNA]</scope>
    <source>
        <strain evidence="5">cv. DH0086</strain>
    </source>
</reference>
<dbReference type="EMBL" id="CM007384">
    <property type="protein sequence ID" value="ONK73283.1"/>
    <property type="molecule type" value="Genomic_DNA"/>
</dbReference>
<sequence>LCKISKNAQSSASRLSASLNEVLPSILVVKANNGEFSECSRFQRQALDDLVQRLKKRKMKALIPLIVQVIR</sequence>
<evidence type="ECO:0000313" key="4">
    <source>
        <dbReference type="EMBL" id="ONK73283.1"/>
    </source>
</evidence>
<keyword evidence="1" id="KW-0812">Transmembrane</keyword>
<accession>A0A5P1F6A8</accession>
<gene>
    <name evidence="4" type="ORF">A4U43_C04F29320</name>
</gene>
<evidence type="ECO:0000256" key="3">
    <source>
        <dbReference type="ARBA" id="ARBA00023136"/>
    </source>
</evidence>
<name>A0A5P1F6A8_ASPOF</name>
<dbReference type="SUPFAM" id="SSF90123">
    <property type="entry name" value="ABC transporter transmembrane region"/>
    <property type="match status" value="1"/>
</dbReference>
<evidence type="ECO:0000256" key="2">
    <source>
        <dbReference type="ARBA" id="ARBA00022989"/>
    </source>
</evidence>
<protein>
    <submittedName>
        <fullName evidence="4">Uncharacterized protein</fullName>
    </submittedName>
</protein>
<evidence type="ECO:0000313" key="5">
    <source>
        <dbReference type="Proteomes" id="UP000243459"/>
    </source>
</evidence>
<dbReference type="GO" id="GO:0016020">
    <property type="term" value="C:membrane"/>
    <property type="evidence" value="ECO:0007669"/>
    <property type="project" value="InterPro"/>
</dbReference>